<name>A0ABR2JSK7_9EUKA</name>
<dbReference type="EMBL" id="JAPFFF010000010">
    <property type="protein sequence ID" value="KAK8881709.1"/>
    <property type="molecule type" value="Genomic_DNA"/>
</dbReference>
<protein>
    <recommendedName>
        <fullName evidence="4">Ubiquitin-like domain-containing protein</fullName>
    </recommendedName>
</protein>
<sequence>MSDDENDKDLSFFMDTSSVVDESDVSDDDIQIESAISPTTPKSKKLKNSPNSKQKVKKTRSSSRNKSDDDDDDVIITDKPFCLQQQDDIPPEFTEPIYPFENDYQAPILKSKESQALEVAVNDIRKDITKMLNDDDDDDDIVLNPAPAPIPKKEGDLTLIFVYPPEDFQEEKIMHAGQTFLSVFQTLPDCFEDYSVQIDGLTYDPKEVLIELLSDYTKVILTEPEQSASLKGFKKLAFVLPSGEKKKLALDPNWTFKETLIKLNIPNGKLMFDGEELPLNQKISENDDLEDGDQLDVCLQ</sequence>
<dbReference type="Proteomes" id="UP001470230">
    <property type="component" value="Unassembled WGS sequence"/>
</dbReference>
<evidence type="ECO:0000256" key="1">
    <source>
        <dbReference type="SAM" id="MobiDB-lite"/>
    </source>
</evidence>
<organism evidence="2 3">
    <name type="scientific">Tritrichomonas musculus</name>
    <dbReference type="NCBI Taxonomy" id="1915356"/>
    <lineage>
        <taxon>Eukaryota</taxon>
        <taxon>Metamonada</taxon>
        <taxon>Parabasalia</taxon>
        <taxon>Tritrichomonadida</taxon>
        <taxon>Tritrichomonadidae</taxon>
        <taxon>Tritrichomonas</taxon>
    </lineage>
</organism>
<feature type="compositionally biased region" description="Basic residues" evidence="1">
    <location>
        <begin position="54"/>
        <end position="63"/>
    </location>
</feature>
<accession>A0ABR2JSK7</accession>
<evidence type="ECO:0000313" key="2">
    <source>
        <dbReference type="EMBL" id="KAK8881709.1"/>
    </source>
</evidence>
<evidence type="ECO:0000313" key="3">
    <source>
        <dbReference type="Proteomes" id="UP001470230"/>
    </source>
</evidence>
<feature type="compositionally biased region" description="Acidic residues" evidence="1">
    <location>
        <begin position="21"/>
        <end position="31"/>
    </location>
</feature>
<comment type="caution">
    <text evidence="2">The sequence shown here is derived from an EMBL/GenBank/DDBJ whole genome shotgun (WGS) entry which is preliminary data.</text>
</comment>
<dbReference type="Gene3D" id="3.10.20.90">
    <property type="entry name" value="Phosphatidylinositol 3-kinase Catalytic Subunit, Chain A, domain 1"/>
    <property type="match status" value="1"/>
</dbReference>
<feature type="region of interest" description="Disordered" evidence="1">
    <location>
        <begin position="1"/>
        <end position="74"/>
    </location>
</feature>
<keyword evidence="3" id="KW-1185">Reference proteome</keyword>
<proteinExistence type="predicted"/>
<gene>
    <name evidence="2" type="ORF">M9Y10_004469</name>
</gene>
<evidence type="ECO:0008006" key="4">
    <source>
        <dbReference type="Google" id="ProtNLM"/>
    </source>
</evidence>
<reference evidence="2 3" key="1">
    <citation type="submission" date="2024-04" db="EMBL/GenBank/DDBJ databases">
        <title>Tritrichomonas musculus Genome.</title>
        <authorList>
            <person name="Alves-Ferreira E."/>
            <person name="Grigg M."/>
            <person name="Lorenzi H."/>
            <person name="Galac M."/>
        </authorList>
    </citation>
    <scope>NUCLEOTIDE SEQUENCE [LARGE SCALE GENOMIC DNA]</scope>
    <source>
        <strain evidence="2 3">EAF2021</strain>
    </source>
</reference>